<accession>A0A9P7DM13</accession>
<dbReference type="AlphaFoldDB" id="A0A9P7DM13"/>
<sequence length="326" mass="36140">MERVLSSTPSEKTQYFDALQYPAENVDIKQSNSQGQNVSMPKKSGNTPTPNGNIPGSNASPPKEDLGTEDSHLEFTKHHGENHSDRSRSPSIQSLPVCMEDIDEDAPSAHSMEGGHTPPLGRKASVRTTRSNRTTRSVAEATAAFQSGSVLTGPNAEPDIDEGVVQRGVIAERSLSKKQKEKIIKDEKRESKCFSKLLKTESKLEKAALARALKSLAALQDLHKAACKLETRAEAAHSKSLLAAQQAESTFLEVRARAEEEHARWEGKQVEVKAQEERLEAEREIVREMEDRMAECAREIEKLRIVKATDEREREAKMAEMMGKKT</sequence>
<feature type="compositionally biased region" description="Polar residues" evidence="2">
    <location>
        <begin position="28"/>
        <end position="60"/>
    </location>
</feature>
<protein>
    <submittedName>
        <fullName evidence="3">Uncharacterized protein</fullName>
    </submittedName>
</protein>
<name>A0A9P7DM13_9AGAM</name>
<dbReference type="Proteomes" id="UP000719766">
    <property type="component" value="Unassembled WGS sequence"/>
</dbReference>
<gene>
    <name evidence="3" type="ORF">HD556DRAFT_1440540</name>
</gene>
<feature type="compositionally biased region" description="Low complexity" evidence="2">
    <location>
        <begin position="126"/>
        <end position="138"/>
    </location>
</feature>
<dbReference type="GeneID" id="64599892"/>
<comment type="caution">
    <text evidence="3">The sequence shown here is derived from an EMBL/GenBank/DDBJ whole genome shotgun (WGS) entry which is preliminary data.</text>
</comment>
<evidence type="ECO:0000313" key="3">
    <source>
        <dbReference type="EMBL" id="KAG1798203.1"/>
    </source>
</evidence>
<evidence type="ECO:0000256" key="1">
    <source>
        <dbReference type="SAM" id="Coils"/>
    </source>
</evidence>
<feature type="region of interest" description="Disordered" evidence="2">
    <location>
        <begin position="26"/>
        <end position="160"/>
    </location>
</feature>
<dbReference type="EMBL" id="JABBWE010000014">
    <property type="protein sequence ID" value="KAG1798203.1"/>
    <property type="molecule type" value="Genomic_DNA"/>
</dbReference>
<evidence type="ECO:0000256" key="2">
    <source>
        <dbReference type="SAM" id="MobiDB-lite"/>
    </source>
</evidence>
<feature type="coiled-coil region" evidence="1">
    <location>
        <begin position="255"/>
        <end position="306"/>
    </location>
</feature>
<organism evidence="3 4">
    <name type="scientific">Suillus plorans</name>
    <dbReference type="NCBI Taxonomy" id="116603"/>
    <lineage>
        <taxon>Eukaryota</taxon>
        <taxon>Fungi</taxon>
        <taxon>Dikarya</taxon>
        <taxon>Basidiomycota</taxon>
        <taxon>Agaricomycotina</taxon>
        <taxon>Agaricomycetes</taxon>
        <taxon>Agaricomycetidae</taxon>
        <taxon>Boletales</taxon>
        <taxon>Suillineae</taxon>
        <taxon>Suillaceae</taxon>
        <taxon>Suillus</taxon>
    </lineage>
</organism>
<dbReference type="OrthoDB" id="3267800at2759"/>
<keyword evidence="1" id="KW-0175">Coiled coil</keyword>
<evidence type="ECO:0000313" key="4">
    <source>
        <dbReference type="Proteomes" id="UP000719766"/>
    </source>
</evidence>
<reference evidence="3" key="1">
    <citation type="journal article" date="2020" name="New Phytol.">
        <title>Comparative genomics reveals dynamic genome evolution in host specialist ectomycorrhizal fungi.</title>
        <authorList>
            <person name="Lofgren L.A."/>
            <person name="Nguyen N.H."/>
            <person name="Vilgalys R."/>
            <person name="Ruytinx J."/>
            <person name="Liao H.L."/>
            <person name="Branco S."/>
            <person name="Kuo A."/>
            <person name="LaButti K."/>
            <person name="Lipzen A."/>
            <person name="Andreopoulos W."/>
            <person name="Pangilinan J."/>
            <person name="Riley R."/>
            <person name="Hundley H."/>
            <person name="Na H."/>
            <person name="Barry K."/>
            <person name="Grigoriev I.V."/>
            <person name="Stajich J.E."/>
            <person name="Kennedy P.G."/>
        </authorList>
    </citation>
    <scope>NUCLEOTIDE SEQUENCE</scope>
    <source>
        <strain evidence="3">S12</strain>
    </source>
</reference>
<proteinExistence type="predicted"/>
<keyword evidence="4" id="KW-1185">Reference proteome</keyword>
<feature type="compositionally biased region" description="Basic and acidic residues" evidence="2">
    <location>
        <begin position="62"/>
        <end position="88"/>
    </location>
</feature>
<dbReference type="RefSeq" id="XP_041163014.1">
    <property type="nucleotide sequence ID" value="XM_041306128.1"/>
</dbReference>